<proteinExistence type="predicted"/>
<feature type="transmembrane region" description="Helical" evidence="4">
    <location>
        <begin position="36"/>
        <end position="62"/>
    </location>
</feature>
<reference evidence="5 6" key="2">
    <citation type="submission" date="2020-11" db="EMBL/GenBank/DDBJ databases">
        <title>Sulfur oxidizing isolate from Hospital Hole Sinkhole.</title>
        <authorList>
            <person name="Scott K.M."/>
        </authorList>
    </citation>
    <scope>NUCLEOTIDE SEQUENCE [LARGE SCALE GENOMIC DNA]</scope>
    <source>
        <strain evidence="5 6">HH1</strain>
    </source>
</reference>
<dbReference type="RefSeq" id="WP_194947557.1">
    <property type="nucleotide sequence ID" value="NZ_JACBGI020000002.1"/>
</dbReference>
<evidence type="ECO:0000313" key="6">
    <source>
        <dbReference type="Proteomes" id="UP001193680"/>
    </source>
</evidence>
<evidence type="ECO:0000313" key="5">
    <source>
        <dbReference type="EMBL" id="MBF6057193.1"/>
    </source>
</evidence>
<evidence type="ECO:0000256" key="3">
    <source>
        <dbReference type="ARBA" id="ARBA00022691"/>
    </source>
</evidence>
<feature type="transmembrane region" description="Helical" evidence="4">
    <location>
        <begin position="68"/>
        <end position="94"/>
    </location>
</feature>
<evidence type="ECO:0008006" key="7">
    <source>
        <dbReference type="Google" id="ProtNLM"/>
    </source>
</evidence>
<keyword evidence="4" id="KW-0812">Transmembrane</keyword>
<organism evidence="5 6">
    <name type="scientific">Thiomicrorhabdus heinhorstiae</name>
    <dbReference type="NCBI Taxonomy" id="2748010"/>
    <lineage>
        <taxon>Bacteria</taxon>
        <taxon>Pseudomonadati</taxon>
        <taxon>Pseudomonadota</taxon>
        <taxon>Gammaproteobacteria</taxon>
        <taxon>Thiotrichales</taxon>
        <taxon>Piscirickettsiaceae</taxon>
        <taxon>Thiomicrorhabdus</taxon>
    </lineage>
</organism>
<evidence type="ECO:0000256" key="2">
    <source>
        <dbReference type="ARBA" id="ARBA00022679"/>
    </source>
</evidence>
<dbReference type="PANTHER" id="PTHR13610">
    <property type="entry name" value="METHYLTRANSFERASE DOMAIN-CONTAINING PROTEIN"/>
    <property type="match status" value="1"/>
</dbReference>
<comment type="caution">
    <text evidence="5">The sequence shown here is derived from an EMBL/GenBank/DDBJ whole genome shotgun (WGS) entry which is preliminary data.</text>
</comment>
<dbReference type="PANTHER" id="PTHR13610:SF11">
    <property type="entry name" value="METHYLTRANSFERASE DOMAIN-CONTAINING PROTEIN"/>
    <property type="match status" value="1"/>
</dbReference>
<dbReference type="InterPro" id="IPR026170">
    <property type="entry name" value="FAM173A/B"/>
</dbReference>
<dbReference type="InterPro" id="IPR029063">
    <property type="entry name" value="SAM-dependent_MTases_sf"/>
</dbReference>
<keyword evidence="4" id="KW-0472">Membrane</keyword>
<gene>
    <name evidence="5" type="ORF">H8792_002450</name>
</gene>
<protein>
    <recommendedName>
        <fullName evidence="7">Class I SAM-dependent methyltransferase</fullName>
    </recommendedName>
</protein>
<feature type="transmembrane region" description="Helical" evidence="4">
    <location>
        <begin position="6"/>
        <end position="29"/>
    </location>
</feature>
<name>A0ABS0BTN7_9GAMM</name>
<dbReference type="Proteomes" id="UP001193680">
    <property type="component" value="Unassembled WGS sequence"/>
</dbReference>
<keyword evidence="2" id="KW-0808">Transferase</keyword>
<dbReference type="SUPFAM" id="SSF53335">
    <property type="entry name" value="S-adenosyl-L-methionine-dependent methyltransferases"/>
    <property type="match status" value="1"/>
</dbReference>
<keyword evidence="6" id="KW-1185">Reference proteome</keyword>
<sequence length="251" mass="28749">MPRIAVALLIQAVAVVVLAGLVYLASFWIAPPYNDLLLVGSLSFLTVFLSALLGMASWWLWIQFVFPWSLYLLLLSPLSPWWGLVIALLIVLLFKNAFKEQVPLYLTNAKTRQALAMIGRQNHSRCFIDLGCGFGENVRFMTTVESVVRSVGVETSPLVFWIAKWRSRSYPVEIHPDDLWQVNLAEYDLVYAFLSPKPMATLWLKVQEEMPENGWFVSNSFHVPDVEPDDIWVLNDRRQTHLYLYKIGGKD</sequence>
<evidence type="ECO:0000256" key="1">
    <source>
        <dbReference type="ARBA" id="ARBA00022603"/>
    </source>
</evidence>
<dbReference type="Gene3D" id="3.40.50.150">
    <property type="entry name" value="Vaccinia Virus protein VP39"/>
    <property type="match status" value="1"/>
</dbReference>
<keyword evidence="4" id="KW-1133">Transmembrane helix</keyword>
<keyword evidence="1" id="KW-0489">Methyltransferase</keyword>
<evidence type="ECO:0000256" key="4">
    <source>
        <dbReference type="SAM" id="Phobius"/>
    </source>
</evidence>
<accession>A0ABS0BTN7</accession>
<dbReference type="EMBL" id="JACBGI020000002">
    <property type="protein sequence ID" value="MBF6057193.1"/>
    <property type="molecule type" value="Genomic_DNA"/>
</dbReference>
<reference evidence="5 6" key="1">
    <citation type="submission" date="2020-06" db="EMBL/GenBank/DDBJ databases">
        <authorList>
            <person name="Scott K."/>
        </authorList>
    </citation>
    <scope>NUCLEOTIDE SEQUENCE [LARGE SCALE GENOMIC DNA]</scope>
    <source>
        <strain evidence="5 6">HH1</strain>
    </source>
</reference>
<keyword evidence="3" id="KW-0949">S-adenosyl-L-methionine</keyword>